<accession>A0ABN6TQR0</accession>
<keyword evidence="1" id="KW-1133">Transmembrane helix</keyword>
<keyword evidence="1" id="KW-0472">Membrane</keyword>
<dbReference type="Proteomes" id="UP001211204">
    <property type="component" value="Chromosome"/>
</dbReference>
<keyword evidence="3" id="KW-1185">Reference proteome</keyword>
<feature type="transmembrane region" description="Helical" evidence="1">
    <location>
        <begin position="32"/>
        <end position="50"/>
    </location>
</feature>
<evidence type="ECO:0000256" key="1">
    <source>
        <dbReference type="SAM" id="Phobius"/>
    </source>
</evidence>
<feature type="transmembrane region" description="Helical" evidence="1">
    <location>
        <begin position="104"/>
        <end position="124"/>
    </location>
</feature>
<keyword evidence="1" id="KW-0812">Transmembrane</keyword>
<dbReference type="EMBL" id="AP026974">
    <property type="protein sequence ID" value="BDT78804.1"/>
    <property type="molecule type" value="Genomic_DNA"/>
</dbReference>
<dbReference type="PANTHER" id="PTHR39419:SF1">
    <property type="entry name" value="SLL0814 PROTEIN"/>
    <property type="match status" value="1"/>
</dbReference>
<dbReference type="PANTHER" id="PTHR39419">
    <property type="entry name" value="SLL0814 PROTEIN"/>
    <property type="match status" value="1"/>
</dbReference>
<organism evidence="2 3">
    <name type="scientific">Polynucleobacter yangtzensis</name>
    <dbReference type="NCBI Taxonomy" id="1743159"/>
    <lineage>
        <taxon>Bacteria</taxon>
        <taxon>Pseudomonadati</taxon>
        <taxon>Pseudomonadota</taxon>
        <taxon>Betaproteobacteria</taxon>
        <taxon>Burkholderiales</taxon>
        <taxon>Burkholderiaceae</taxon>
        <taxon>Polynucleobacter</taxon>
    </lineage>
</organism>
<evidence type="ECO:0008006" key="4">
    <source>
        <dbReference type="Google" id="ProtNLM"/>
    </source>
</evidence>
<feature type="transmembrane region" description="Helical" evidence="1">
    <location>
        <begin position="218"/>
        <end position="237"/>
    </location>
</feature>
<feature type="transmembrane region" description="Helical" evidence="1">
    <location>
        <begin position="7"/>
        <end position="26"/>
    </location>
</feature>
<dbReference type="Pfam" id="PF04240">
    <property type="entry name" value="Caroten_synth"/>
    <property type="match status" value="1"/>
</dbReference>
<name>A0ABN6TQR0_9BURK</name>
<reference evidence="2 3" key="1">
    <citation type="submission" date="2022-11" db="EMBL/GenBank/DDBJ databases">
        <title>Complete Genome Sequences of three Polynucleobacter sp. Subcluster PnecC Strains KF022, KF023, and KF032 Isolated from a Shallow Eutrophic Lake in Japan.</title>
        <authorList>
            <person name="Ogata Y."/>
            <person name="Watanabe K."/>
            <person name="Takemine S."/>
            <person name="Shindo C."/>
            <person name="Kurokawa R."/>
            <person name="Suda W."/>
        </authorList>
    </citation>
    <scope>NUCLEOTIDE SEQUENCE [LARGE SCALE GENOMIC DNA]</scope>
    <source>
        <strain evidence="2 3">KF032</strain>
    </source>
</reference>
<evidence type="ECO:0000313" key="3">
    <source>
        <dbReference type="Proteomes" id="UP001211204"/>
    </source>
</evidence>
<feature type="transmembrane region" description="Helical" evidence="1">
    <location>
        <begin position="62"/>
        <end position="84"/>
    </location>
</feature>
<feature type="transmembrane region" description="Helical" evidence="1">
    <location>
        <begin position="136"/>
        <end position="155"/>
    </location>
</feature>
<proteinExistence type="predicted"/>
<dbReference type="RefSeq" id="WP_281746032.1">
    <property type="nucleotide sequence ID" value="NZ_AP026974.1"/>
</dbReference>
<evidence type="ECO:0000313" key="2">
    <source>
        <dbReference type="EMBL" id="BDT78804.1"/>
    </source>
</evidence>
<gene>
    <name evidence="2" type="ORF">PKF032_06920</name>
</gene>
<feature type="transmembrane region" description="Helical" evidence="1">
    <location>
        <begin position="175"/>
        <end position="197"/>
    </location>
</feature>
<feature type="transmembrane region" description="Helical" evidence="1">
    <location>
        <begin position="257"/>
        <end position="278"/>
    </location>
</feature>
<sequence>MFKKNHEFILWLLVALTATMSIIGSMPFAVDIAGKLSIIATSARLLFALIHGSQRLGWRRLGIMFVIACIVSWCYESLSIATGFPFGHYVYTSELGPKIGTVPLMIMPSYFGVCYLAWALAHILFDRFDLKIQKSLMFAIPIIASFIMVMWDMSIDPASSTVKHEWIWRDGGGYFGVPFSNFMGWFLCVYTIFQFWAIYLMRAKEIQNCPEDNNKSSWYLVIVIYGSIFLGPIAAAFTTKDGSITDASSQVWPLKALYETLGLVSIFTMLFVICLAFFKVQKSDNLQ</sequence>
<dbReference type="InterPro" id="IPR007354">
    <property type="entry name" value="CruF-like"/>
</dbReference>
<protein>
    <recommendedName>
        <fullName evidence="4">Carotenoid biosynthesis protein</fullName>
    </recommendedName>
</protein>